<dbReference type="AlphaFoldDB" id="A0AAV4IMZ7"/>
<comment type="caution">
    <text evidence="2">The sequence shown here is derived from an EMBL/GenBank/DDBJ whole genome shotgun (WGS) entry which is preliminary data.</text>
</comment>
<feature type="compositionally biased region" description="Basic and acidic residues" evidence="1">
    <location>
        <begin position="169"/>
        <end position="188"/>
    </location>
</feature>
<evidence type="ECO:0000313" key="2">
    <source>
        <dbReference type="EMBL" id="GFS12018.1"/>
    </source>
</evidence>
<keyword evidence="2" id="KW-0121">Carboxypeptidase</keyword>
<keyword evidence="3" id="KW-1185">Reference proteome</keyword>
<feature type="compositionally biased region" description="Basic residues" evidence="1">
    <location>
        <begin position="156"/>
        <end position="168"/>
    </location>
</feature>
<keyword evidence="2" id="KW-0378">Hydrolase</keyword>
<gene>
    <name evidence="2" type="ORF">ElyMa_006686400</name>
</gene>
<feature type="compositionally biased region" description="Basic and acidic residues" evidence="1">
    <location>
        <begin position="60"/>
        <end position="75"/>
    </location>
</feature>
<feature type="region of interest" description="Disordered" evidence="1">
    <location>
        <begin position="34"/>
        <end position="101"/>
    </location>
</feature>
<feature type="compositionally biased region" description="Polar residues" evidence="1">
    <location>
        <begin position="191"/>
        <end position="210"/>
    </location>
</feature>
<sequence>MSLLQSAPLEAGEAARVQESAEKWTGALLTLLNTPRGDTTVTKDAPAALSTGSGNNRSSASEEKMVGVGNARRDSGPQGRASAGPATFAGQDTAQRPLFTRDDVTQMLENLSGGRSMEDCLSFLSEIGVQDAIEESDSSDSDSESEPEMKPPEPKGRKKKRKSKKHRDKDHEKKNSVGEKKGSEEPRLKSLSATSISDKNRVNRQMSSFISKYEGRHNGGVPCFTEERSMERAAKVGP</sequence>
<organism evidence="2 3">
    <name type="scientific">Elysia marginata</name>
    <dbReference type="NCBI Taxonomy" id="1093978"/>
    <lineage>
        <taxon>Eukaryota</taxon>
        <taxon>Metazoa</taxon>
        <taxon>Spiralia</taxon>
        <taxon>Lophotrochozoa</taxon>
        <taxon>Mollusca</taxon>
        <taxon>Gastropoda</taxon>
        <taxon>Heterobranchia</taxon>
        <taxon>Euthyneura</taxon>
        <taxon>Panpulmonata</taxon>
        <taxon>Sacoglossa</taxon>
        <taxon>Placobranchoidea</taxon>
        <taxon>Plakobranchidae</taxon>
        <taxon>Elysia</taxon>
    </lineage>
</organism>
<feature type="compositionally biased region" description="Acidic residues" evidence="1">
    <location>
        <begin position="132"/>
        <end position="146"/>
    </location>
</feature>
<accession>A0AAV4IMZ7</accession>
<keyword evidence="2" id="KW-0645">Protease</keyword>
<reference evidence="2 3" key="1">
    <citation type="journal article" date="2021" name="Elife">
        <title>Chloroplast acquisition without the gene transfer in kleptoplastic sea slugs, Plakobranchus ocellatus.</title>
        <authorList>
            <person name="Maeda T."/>
            <person name="Takahashi S."/>
            <person name="Yoshida T."/>
            <person name="Shimamura S."/>
            <person name="Takaki Y."/>
            <person name="Nagai Y."/>
            <person name="Toyoda A."/>
            <person name="Suzuki Y."/>
            <person name="Arimoto A."/>
            <person name="Ishii H."/>
            <person name="Satoh N."/>
            <person name="Nishiyama T."/>
            <person name="Hasebe M."/>
            <person name="Maruyama T."/>
            <person name="Minagawa J."/>
            <person name="Obokata J."/>
            <person name="Shigenobu S."/>
        </authorList>
    </citation>
    <scope>NUCLEOTIDE SEQUENCE [LARGE SCALE GENOMIC DNA]</scope>
</reference>
<evidence type="ECO:0000313" key="3">
    <source>
        <dbReference type="Proteomes" id="UP000762676"/>
    </source>
</evidence>
<feature type="compositionally biased region" description="Basic and acidic residues" evidence="1">
    <location>
        <begin position="225"/>
        <end position="238"/>
    </location>
</feature>
<evidence type="ECO:0000256" key="1">
    <source>
        <dbReference type="SAM" id="MobiDB-lite"/>
    </source>
</evidence>
<dbReference type="EMBL" id="BMAT01013392">
    <property type="protein sequence ID" value="GFS12018.1"/>
    <property type="molecule type" value="Genomic_DNA"/>
</dbReference>
<protein>
    <submittedName>
        <fullName evidence="2">Cytosolic carboxypeptidase 2</fullName>
    </submittedName>
</protein>
<feature type="compositionally biased region" description="Polar residues" evidence="1">
    <location>
        <begin position="50"/>
        <end position="59"/>
    </location>
</feature>
<name>A0AAV4IMZ7_9GAST</name>
<feature type="region of interest" description="Disordered" evidence="1">
    <location>
        <begin position="122"/>
        <end position="238"/>
    </location>
</feature>
<dbReference type="Proteomes" id="UP000762676">
    <property type="component" value="Unassembled WGS sequence"/>
</dbReference>
<dbReference type="GO" id="GO:0004180">
    <property type="term" value="F:carboxypeptidase activity"/>
    <property type="evidence" value="ECO:0007669"/>
    <property type="project" value="UniProtKB-KW"/>
</dbReference>
<proteinExistence type="predicted"/>